<dbReference type="PANTHER" id="PTHR34003">
    <property type="entry name" value="BLL2395 PROTEIN"/>
    <property type="match status" value="1"/>
</dbReference>
<evidence type="ECO:0000313" key="2">
    <source>
        <dbReference type="Proteomes" id="UP000198521"/>
    </source>
</evidence>
<evidence type="ECO:0000313" key="1">
    <source>
        <dbReference type="EMBL" id="SEM30075.1"/>
    </source>
</evidence>
<dbReference type="InterPro" id="IPR032710">
    <property type="entry name" value="NTF2-like_dom_sf"/>
</dbReference>
<reference evidence="1 2" key="1">
    <citation type="submission" date="2016-10" db="EMBL/GenBank/DDBJ databases">
        <authorList>
            <person name="de Groot N.N."/>
        </authorList>
    </citation>
    <scope>NUCLEOTIDE SEQUENCE [LARGE SCALE GENOMIC DNA]</scope>
    <source>
        <strain evidence="1 2">DSM 25232</strain>
    </source>
</reference>
<proteinExistence type="predicted"/>
<dbReference type="Proteomes" id="UP000198521">
    <property type="component" value="Unassembled WGS sequence"/>
</dbReference>
<accession>A0A1H7X8S4</accession>
<organism evidence="1 2">
    <name type="scientific">Aquimarina amphilecti</name>
    <dbReference type="NCBI Taxonomy" id="1038014"/>
    <lineage>
        <taxon>Bacteria</taxon>
        <taxon>Pseudomonadati</taxon>
        <taxon>Bacteroidota</taxon>
        <taxon>Flavobacteriia</taxon>
        <taxon>Flavobacteriales</taxon>
        <taxon>Flavobacteriaceae</taxon>
        <taxon>Aquimarina</taxon>
    </lineage>
</organism>
<gene>
    <name evidence="1" type="ORF">SAMN04487910_4679</name>
</gene>
<name>A0A1H7X8S4_AQUAM</name>
<sequence length="118" mass="13994">METTIENNLKHVHELLAKGAFIEAMETYLHDDVELRESNDQPKKGKEFNLKFEHDFINNQLSEFIRYEVKNYAINGNHSFYDAIMELKLKDGSTMLSEQTVATEWKDGKIYRERYYHG</sequence>
<dbReference type="RefSeq" id="WP_091412882.1">
    <property type="nucleotide sequence ID" value="NZ_FOAB01000013.1"/>
</dbReference>
<dbReference type="SUPFAM" id="SSF54427">
    <property type="entry name" value="NTF2-like"/>
    <property type="match status" value="1"/>
</dbReference>
<dbReference type="EMBL" id="FOAB01000013">
    <property type="protein sequence ID" value="SEM30075.1"/>
    <property type="molecule type" value="Genomic_DNA"/>
</dbReference>
<dbReference type="OrthoDB" id="336094at2"/>
<dbReference type="Gene3D" id="3.10.450.50">
    <property type="match status" value="1"/>
</dbReference>
<dbReference type="PANTHER" id="PTHR34003:SF2">
    <property type="entry name" value="SNOAL-LIKE DOMAIN-CONTAINING PROTEIN"/>
    <property type="match status" value="1"/>
</dbReference>
<evidence type="ECO:0008006" key="3">
    <source>
        <dbReference type="Google" id="ProtNLM"/>
    </source>
</evidence>
<dbReference type="AlphaFoldDB" id="A0A1H7X8S4"/>
<protein>
    <recommendedName>
        <fullName evidence="3">SnoaL-like domain-containing protein</fullName>
    </recommendedName>
</protein>
<keyword evidence="2" id="KW-1185">Reference proteome</keyword>